<evidence type="ECO:0000256" key="2">
    <source>
        <dbReference type="ARBA" id="ARBA00022801"/>
    </source>
</evidence>
<dbReference type="PROSITE" id="PS00893">
    <property type="entry name" value="NUDIX_BOX"/>
    <property type="match status" value="1"/>
</dbReference>
<dbReference type="PANTHER" id="PTHR43046:SF15">
    <property type="entry name" value="MUTT_NUDIX FAMILY PROTEIN"/>
    <property type="match status" value="1"/>
</dbReference>
<keyword evidence="2" id="KW-0378">Hydrolase</keyword>
<accession>A0A135ICS4</accession>
<dbReference type="Gene3D" id="3.90.79.10">
    <property type="entry name" value="Nucleoside Triphosphate Pyrophosphohydrolase"/>
    <property type="match status" value="1"/>
</dbReference>
<proteinExistence type="predicted"/>
<evidence type="ECO:0000256" key="1">
    <source>
        <dbReference type="ARBA" id="ARBA00001946"/>
    </source>
</evidence>
<comment type="caution">
    <text evidence="4">The sequence shown here is derived from an EMBL/GenBank/DDBJ whole genome shotgun (WGS) entry which is preliminary data.</text>
</comment>
<dbReference type="InterPro" id="IPR020084">
    <property type="entry name" value="NUDIX_hydrolase_CS"/>
</dbReference>
<evidence type="ECO:0000313" key="5">
    <source>
        <dbReference type="Proteomes" id="UP000070529"/>
    </source>
</evidence>
<feature type="domain" description="Nudix hydrolase" evidence="3">
    <location>
        <begin position="21"/>
        <end position="162"/>
    </location>
</feature>
<dbReference type="OrthoDB" id="9804442at2"/>
<dbReference type="Proteomes" id="UP000070529">
    <property type="component" value="Unassembled WGS sequence"/>
</dbReference>
<gene>
    <name evidence="4" type="ORF">ATN88_06235</name>
</gene>
<comment type="cofactor">
    <cofactor evidence="1">
        <name>Mg(2+)</name>
        <dbReference type="ChEBI" id="CHEBI:18420"/>
    </cofactor>
</comment>
<dbReference type="EMBL" id="LNTY01000006">
    <property type="protein sequence ID" value="KXF83276.1"/>
    <property type="molecule type" value="Genomic_DNA"/>
</dbReference>
<dbReference type="GO" id="GO:0016787">
    <property type="term" value="F:hydrolase activity"/>
    <property type="evidence" value="ECO:0007669"/>
    <property type="project" value="UniProtKB-KW"/>
</dbReference>
<keyword evidence="5" id="KW-1185">Reference proteome</keyword>
<dbReference type="PROSITE" id="PS51462">
    <property type="entry name" value="NUDIX"/>
    <property type="match status" value="1"/>
</dbReference>
<evidence type="ECO:0000313" key="4">
    <source>
        <dbReference type="EMBL" id="KXF83276.1"/>
    </source>
</evidence>
<dbReference type="CDD" id="cd02883">
    <property type="entry name" value="NUDIX_Hydrolase"/>
    <property type="match status" value="1"/>
</dbReference>
<dbReference type="STRING" id="294935.ATN88_06235"/>
<protein>
    <submittedName>
        <fullName evidence="4">DNA mismatch repair protein MutT</fullName>
    </submittedName>
</protein>
<dbReference type="RefSeq" id="WP_067411364.1">
    <property type="nucleotide sequence ID" value="NZ_LNTY01000006.1"/>
</dbReference>
<organism evidence="4 5">
    <name type="scientific">Enterovibrio coralii</name>
    <dbReference type="NCBI Taxonomy" id="294935"/>
    <lineage>
        <taxon>Bacteria</taxon>
        <taxon>Pseudomonadati</taxon>
        <taxon>Pseudomonadota</taxon>
        <taxon>Gammaproteobacteria</taxon>
        <taxon>Vibrionales</taxon>
        <taxon>Vibrionaceae</taxon>
        <taxon>Enterovibrio</taxon>
    </lineage>
</organism>
<dbReference type="InterPro" id="IPR015797">
    <property type="entry name" value="NUDIX_hydrolase-like_dom_sf"/>
</dbReference>
<dbReference type="SUPFAM" id="SSF55811">
    <property type="entry name" value="Nudix"/>
    <property type="match status" value="1"/>
</dbReference>
<dbReference type="PANTHER" id="PTHR43046">
    <property type="entry name" value="GDP-MANNOSE MANNOSYL HYDROLASE"/>
    <property type="match status" value="1"/>
</dbReference>
<dbReference type="InterPro" id="IPR000086">
    <property type="entry name" value="NUDIX_hydrolase_dom"/>
</dbReference>
<dbReference type="AlphaFoldDB" id="A0A135ICS4"/>
<reference evidence="4 5" key="1">
    <citation type="submission" date="2015-11" db="EMBL/GenBank/DDBJ databases">
        <title>Genomic Taxonomy of the Vibrionaceae.</title>
        <authorList>
            <person name="Gomez-Gil B."/>
            <person name="Enciso-Ibarra J."/>
        </authorList>
    </citation>
    <scope>NUCLEOTIDE SEQUENCE [LARGE SCALE GENOMIC DNA]</scope>
    <source>
        <strain evidence="4 5">CAIM 912</strain>
    </source>
</reference>
<dbReference type="Pfam" id="PF00293">
    <property type="entry name" value="NUDIX"/>
    <property type="match status" value="1"/>
</dbReference>
<name>A0A135ICS4_9GAMM</name>
<evidence type="ECO:0000259" key="3">
    <source>
        <dbReference type="PROSITE" id="PS51462"/>
    </source>
</evidence>
<sequence length="176" mass="20427">MQVLKTAMHSDVLPLEGKTMFHRRAARAIVLRGEDILLLFTERYYDYSLPGGGVDEGESELEGMIRELQEETGAKNVRNIVPFGAYEEYRVWYKPEFDVMHMISHCFYCDIDEELGEVAFEEYEVKNGMRPVWINIHEAIAHNKHTLENSEKKGQSLEREIFLLEKIAENITKLAS</sequence>